<protein>
    <submittedName>
        <fullName evidence="1">Esterase family protein</fullName>
    </submittedName>
</protein>
<dbReference type="InterPro" id="IPR029058">
    <property type="entry name" value="AB_hydrolase_fold"/>
</dbReference>
<evidence type="ECO:0000313" key="2">
    <source>
        <dbReference type="Proteomes" id="UP000535543"/>
    </source>
</evidence>
<comment type="caution">
    <text evidence="1">The sequence shown here is derived from an EMBL/GenBank/DDBJ whole genome shotgun (WGS) entry which is preliminary data.</text>
</comment>
<dbReference type="EMBL" id="VCQU01000010">
    <property type="protein sequence ID" value="NMN98219.1"/>
    <property type="molecule type" value="Genomic_DNA"/>
</dbReference>
<accession>A0A848KIW6</accession>
<dbReference type="Pfam" id="PF00756">
    <property type="entry name" value="Esterase"/>
    <property type="match status" value="1"/>
</dbReference>
<dbReference type="PANTHER" id="PTHR48098:SF1">
    <property type="entry name" value="DIACYLGLYCEROL ACYLTRANSFERASE_MYCOLYLTRANSFERASE AG85A"/>
    <property type="match status" value="1"/>
</dbReference>
<keyword evidence="2" id="KW-1185">Reference proteome</keyword>
<dbReference type="GO" id="GO:0016747">
    <property type="term" value="F:acyltransferase activity, transferring groups other than amino-acyl groups"/>
    <property type="evidence" value="ECO:0007669"/>
    <property type="project" value="TreeGrafter"/>
</dbReference>
<name>A0A848KIW6_9NOCA</name>
<organism evidence="1 2">
    <name type="scientific">Antrihabitans stalactiti</name>
    <dbReference type="NCBI Taxonomy" id="2584121"/>
    <lineage>
        <taxon>Bacteria</taxon>
        <taxon>Bacillati</taxon>
        <taxon>Actinomycetota</taxon>
        <taxon>Actinomycetes</taxon>
        <taxon>Mycobacteriales</taxon>
        <taxon>Nocardiaceae</taxon>
        <taxon>Antrihabitans</taxon>
    </lineage>
</organism>
<dbReference type="InterPro" id="IPR000801">
    <property type="entry name" value="Esterase-like"/>
</dbReference>
<evidence type="ECO:0000313" key="1">
    <source>
        <dbReference type="EMBL" id="NMN98219.1"/>
    </source>
</evidence>
<reference evidence="1 2" key="2">
    <citation type="submission" date="2020-06" db="EMBL/GenBank/DDBJ databases">
        <title>Antribacter stalactiti gen. nov., sp. nov., a new member of the family Nacardiaceae isolated from a cave.</title>
        <authorList>
            <person name="Kim I.S."/>
        </authorList>
    </citation>
    <scope>NUCLEOTIDE SEQUENCE [LARGE SCALE GENOMIC DNA]</scope>
    <source>
        <strain evidence="1 2">YC2-7</strain>
    </source>
</reference>
<dbReference type="Gene3D" id="3.40.50.1820">
    <property type="entry name" value="alpha/beta hydrolase"/>
    <property type="match status" value="1"/>
</dbReference>
<sequence length="304" mass="32071">MIAALCVVTVPGVGTAQADTSLVYVHSAAMNKDIPVMVLKAAGGGPAPTFYLLDGLRAPDNDSGWLINTDVVSFFAGKHVNVAIPFGGGGTFYSDWQRDDPRLGHVRWETFLTNELPAYMKSQFNSDGVNNAIAGLSMSGTSALNLATHRPDFYKAVASYSGYPTASSPGFAQGIQISVGEMGGNAANMWGIWPGGDWLRNDPLLNVGALRGKAVYVSAGLGAPAPTDASVNPASRSFDPVRFAQLVPLETAAGISSQTFIPAVQLAGAKVQVNVTPVGIHWWNHWQDRLHESWYGTIAPAIGA</sequence>
<dbReference type="PANTHER" id="PTHR48098">
    <property type="entry name" value="ENTEROCHELIN ESTERASE-RELATED"/>
    <property type="match status" value="1"/>
</dbReference>
<reference evidence="1 2" key="1">
    <citation type="submission" date="2019-05" db="EMBL/GenBank/DDBJ databases">
        <authorList>
            <person name="Lee S.D."/>
        </authorList>
    </citation>
    <scope>NUCLEOTIDE SEQUENCE [LARGE SCALE GENOMIC DNA]</scope>
    <source>
        <strain evidence="1 2">YC2-7</strain>
    </source>
</reference>
<dbReference type="InterPro" id="IPR050583">
    <property type="entry name" value="Mycobacterial_A85_antigen"/>
</dbReference>
<gene>
    <name evidence="1" type="ORF">FGL95_24555</name>
</gene>
<dbReference type="RefSeq" id="WP_169592181.1">
    <property type="nucleotide sequence ID" value="NZ_VCQU01000010.1"/>
</dbReference>
<dbReference type="AlphaFoldDB" id="A0A848KIW6"/>
<dbReference type="Proteomes" id="UP000535543">
    <property type="component" value="Unassembled WGS sequence"/>
</dbReference>
<dbReference type="SUPFAM" id="SSF53474">
    <property type="entry name" value="alpha/beta-Hydrolases"/>
    <property type="match status" value="1"/>
</dbReference>
<proteinExistence type="predicted"/>